<comment type="caution">
    <text evidence="13">The sequence shown here is derived from an EMBL/GenBank/DDBJ whole genome shotgun (WGS) entry which is preliminary data.</text>
</comment>
<feature type="domain" description="ABC transmembrane type-2" evidence="12">
    <location>
        <begin position="130"/>
        <end position="351"/>
    </location>
</feature>
<sequence>MAGSAGRDLARRPCEFVIGPPEADTKPCLSSQPAKVYSLPRMKANRRGVLLTRSLASGAGTQRLISEDFMDDGAMAMAPSMAAPRPPLASPDAPEMAPAARAGHVRFQRLRVLFALMVREMQTDFGRSWGGYFWAIAEPLGGILLLSLAFSLALRSPPLGSSFILFYASGYIPFNAYRVVSSSVTSAVRSNRGLLSHPVVGVVDAVLSKFLLSTLTMGVVAVVLYAAILATLDQPVEIDLGTVTLAYFLAALFGLGIGAVNCVLFGFFPTWRSIWKILSRPKMIASGVLFLYESVPTGLQDVLWYNPLAHVIGLSRAGVYGGYHPGYVSIPYVAGISLGLFVIGLYLLRRHTAALLDR</sequence>
<organism evidence="13 14">
    <name type="scientific">Amaricoccus solimangrovi</name>
    <dbReference type="NCBI Taxonomy" id="2589815"/>
    <lineage>
        <taxon>Bacteria</taxon>
        <taxon>Pseudomonadati</taxon>
        <taxon>Pseudomonadota</taxon>
        <taxon>Alphaproteobacteria</taxon>
        <taxon>Rhodobacterales</taxon>
        <taxon>Paracoccaceae</taxon>
        <taxon>Amaricoccus</taxon>
    </lineage>
</organism>
<dbReference type="InterPro" id="IPR013525">
    <property type="entry name" value="ABC2_TM"/>
</dbReference>
<evidence type="ECO:0000256" key="4">
    <source>
        <dbReference type="ARBA" id="ARBA00022475"/>
    </source>
</evidence>
<evidence type="ECO:0000256" key="1">
    <source>
        <dbReference type="ARBA" id="ARBA00004651"/>
    </source>
</evidence>
<comment type="caution">
    <text evidence="11">Lacks conserved residue(s) required for the propagation of feature annotation.</text>
</comment>
<keyword evidence="7" id="KW-0972">Capsule biogenesis/degradation</keyword>
<dbReference type="EMBL" id="VFRP01000022">
    <property type="protein sequence ID" value="TPE48389.1"/>
    <property type="molecule type" value="Genomic_DNA"/>
</dbReference>
<dbReference type="PANTHER" id="PTHR30413:SF10">
    <property type="entry name" value="CAPSULE POLYSACCHARIDE EXPORT INNER-MEMBRANE PROTEIN CTRC"/>
    <property type="match status" value="1"/>
</dbReference>
<comment type="subcellular location">
    <subcellularLocation>
        <location evidence="11">Cell inner membrane</location>
        <topology evidence="11">Multi-pass membrane protein</topology>
    </subcellularLocation>
    <subcellularLocation>
        <location evidence="1">Cell membrane</location>
        <topology evidence="1">Multi-pass membrane protein</topology>
    </subcellularLocation>
</comment>
<dbReference type="InterPro" id="IPR047817">
    <property type="entry name" value="ABC2_TM_bact-type"/>
</dbReference>
<evidence type="ECO:0000313" key="13">
    <source>
        <dbReference type="EMBL" id="TPE48389.1"/>
    </source>
</evidence>
<dbReference type="GO" id="GO:0140359">
    <property type="term" value="F:ABC-type transporter activity"/>
    <property type="evidence" value="ECO:0007669"/>
    <property type="project" value="InterPro"/>
</dbReference>
<evidence type="ECO:0000256" key="9">
    <source>
        <dbReference type="ARBA" id="ARBA00023047"/>
    </source>
</evidence>
<gene>
    <name evidence="13" type="ORF">FJM51_17645</name>
</gene>
<keyword evidence="3 11" id="KW-0813">Transport</keyword>
<comment type="similarity">
    <text evidence="2 11">Belongs to the ABC-2 integral membrane protein family.</text>
</comment>
<protein>
    <recommendedName>
        <fullName evidence="11">Transport permease protein</fullName>
    </recommendedName>
</protein>
<dbReference type="GO" id="GO:0015920">
    <property type="term" value="P:lipopolysaccharide transport"/>
    <property type="evidence" value="ECO:0007669"/>
    <property type="project" value="TreeGrafter"/>
</dbReference>
<dbReference type="InterPro" id="IPR000412">
    <property type="entry name" value="ABC_2_transport"/>
</dbReference>
<dbReference type="GO" id="GO:0015774">
    <property type="term" value="P:polysaccharide transport"/>
    <property type="evidence" value="ECO:0007669"/>
    <property type="project" value="UniProtKB-KW"/>
</dbReference>
<dbReference type="Proteomes" id="UP000319255">
    <property type="component" value="Unassembled WGS sequence"/>
</dbReference>
<dbReference type="OrthoDB" id="8479094at2"/>
<dbReference type="GO" id="GO:0043190">
    <property type="term" value="C:ATP-binding cassette (ABC) transporter complex"/>
    <property type="evidence" value="ECO:0007669"/>
    <property type="project" value="InterPro"/>
</dbReference>
<feature type="transmembrane region" description="Helical" evidence="11">
    <location>
        <begin position="210"/>
        <end position="232"/>
    </location>
</feature>
<feature type="transmembrane region" description="Helical" evidence="11">
    <location>
        <begin position="129"/>
        <end position="153"/>
    </location>
</feature>
<accession>A0A501WFQ8</accession>
<evidence type="ECO:0000256" key="3">
    <source>
        <dbReference type="ARBA" id="ARBA00022448"/>
    </source>
</evidence>
<keyword evidence="4 11" id="KW-1003">Cell membrane</keyword>
<keyword evidence="6 11" id="KW-0812">Transmembrane</keyword>
<keyword evidence="9" id="KW-0625">Polysaccharide transport</keyword>
<evidence type="ECO:0000256" key="5">
    <source>
        <dbReference type="ARBA" id="ARBA00022597"/>
    </source>
</evidence>
<evidence type="ECO:0000256" key="7">
    <source>
        <dbReference type="ARBA" id="ARBA00022903"/>
    </source>
</evidence>
<proteinExistence type="inferred from homology"/>
<feature type="transmembrane region" description="Helical" evidence="11">
    <location>
        <begin position="244"/>
        <end position="271"/>
    </location>
</feature>
<name>A0A501WFQ8_9RHOB</name>
<evidence type="ECO:0000259" key="12">
    <source>
        <dbReference type="PROSITE" id="PS51012"/>
    </source>
</evidence>
<keyword evidence="14" id="KW-1185">Reference proteome</keyword>
<keyword evidence="10 11" id="KW-0472">Membrane</keyword>
<evidence type="ECO:0000256" key="2">
    <source>
        <dbReference type="ARBA" id="ARBA00007783"/>
    </source>
</evidence>
<feature type="transmembrane region" description="Helical" evidence="11">
    <location>
        <begin position="326"/>
        <end position="348"/>
    </location>
</feature>
<dbReference type="PRINTS" id="PR00164">
    <property type="entry name" value="ABC2TRNSPORT"/>
</dbReference>
<dbReference type="Pfam" id="PF01061">
    <property type="entry name" value="ABC2_membrane"/>
    <property type="match status" value="1"/>
</dbReference>
<keyword evidence="5" id="KW-0762">Sugar transport</keyword>
<keyword evidence="8 11" id="KW-1133">Transmembrane helix</keyword>
<evidence type="ECO:0000256" key="8">
    <source>
        <dbReference type="ARBA" id="ARBA00022989"/>
    </source>
</evidence>
<dbReference type="PROSITE" id="PS51012">
    <property type="entry name" value="ABC_TM2"/>
    <property type="match status" value="1"/>
</dbReference>
<evidence type="ECO:0000256" key="10">
    <source>
        <dbReference type="ARBA" id="ARBA00023136"/>
    </source>
</evidence>
<evidence type="ECO:0000256" key="11">
    <source>
        <dbReference type="RuleBase" id="RU361157"/>
    </source>
</evidence>
<reference evidence="13 14" key="1">
    <citation type="submission" date="2019-06" db="EMBL/GenBank/DDBJ databases">
        <title>A novel bacterium of genus Amaricoccus, isolated from marine sediment.</title>
        <authorList>
            <person name="Huang H."/>
            <person name="Mo K."/>
            <person name="Hu Y."/>
        </authorList>
    </citation>
    <scope>NUCLEOTIDE SEQUENCE [LARGE SCALE GENOMIC DNA]</scope>
    <source>
        <strain evidence="13 14">HB172011</strain>
    </source>
</reference>
<dbReference type="PANTHER" id="PTHR30413">
    <property type="entry name" value="INNER MEMBRANE TRANSPORT PERMEASE"/>
    <property type="match status" value="1"/>
</dbReference>
<evidence type="ECO:0000313" key="14">
    <source>
        <dbReference type="Proteomes" id="UP000319255"/>
    </source>
</evidence>
<dbReference type="AlphaFoldDB" id="A0A501WFQ8"/>
<evidence type="ECO:0000256" key="6">
    <source>
        <dbReference type="ARBA" id="ARBA00022692"/>
    </source>
</evidence>